<feature type="transmembrane region" description="Helical" evidence="1">
    <location>
        <begin position="6"/>
        <end position="27"/>
    </location>
</feature>
<dbReference type="RefSeq" id="WP_160801893.1">
    <property type="nucleotide sequence ID" value="NZ_WUUL01000008.1"/>
</dbReference>
<keyword evidence="1" id="KW-0472">Membrane</keyword>
<feature type="transmembrane region" description="Helical" evidence="1">
    <location>
        <begin position="68"/>
        <end position="88"/>
    </location>
</feature>
<accession>A0A6I4VWX2</accession>
<dbReference type="Pfam" id="PF09578">
    <property type="entry name" value="Spore_YabQ"/>
    <property type="match status" value="1"/>
</dbReference>
<dbReference type="InterPro" id="IPR019074">
    <property type="entry name" value="YabQ"/>
</dbReference>
<feature type="transmembrane region" description="Helical" evidence="1">
    <location>
        <begin position="39"/>
        <end position="62"/>
    </location>
</feature>
<comment type="caution">
    <text evidence="2">The sequence shown here is derived from an EMBL/GenBank/DDBJ whole genome shotgun (WGS) entry which is preliminary data.</text>
</comment>
<protein>
    <submittedName>
        <fullName evidence="2">Spore cortex biosynthesis protein YabQ</fullName>
    </submittedName>
</protein>
<gene>
    <name evidence="2" type="primary">yabQ</name>
    <name evidence="2" type="ORF">GSM42_12585</name>
</gene>
<name>A0A6I4VWX2_9BACL</name>
<dbReference type="EMBL" id="WUUL01000008">
    <property type="protein sequence ID" value="MXQ54535.1"/>
    <property type="molecule type" value="Genomic_DNA"/>
</dbReference>
<proteinExistence type="predicted"/>
<keyword evidence="1" id="KW-1133">Transmembrane helix</keyword>
<feature type="transmembrane region" description="Helical" evidence="1">
    <location>
        <begin position="135"/>
        <end position="157"/>
    </location>
</feature>
<evidence type="ECO:0000313" key="3">
    <source>
        <dbReference type="Proteomes" id="UP000430692"/>
    </source>
</evidence>
<organism evidence="2 3">
    <name type="scientific">Shimazuella alba</name>
    <dbReference type="NCBI Taxonomy" id="2690964"/>
    <lineage>
        <taxon>Bacteria</taxon>
        <taxon>Bacillati</taxon>
        <taxon>Bacillota</taxon>
        <taxon>Bacilli</taxon>
        <taxon>Bacillales</taxon>
        <taxon>Thermoactinomycetaceae</taxon>
        <taxon>Shimazuella</taxon>
    </lineage>
</organism>
<reference evidence="2 3" key="1">
    <citation type="submission" date="2019-12" db="EMBL/GenBank/DDBJ databases">
        <title>Whole-genome analyses of novel actinobacteria.</title>
        <authorList>
            <person name="Sahin N."/>
            <person name="Saygin H."/>
        </authorList>
    </citation>
    <scope>NUCLEOTIDE SEQUENCE [LARGE SCALE GENOMIC DNA]</scope>
    <source>
        <strain evidence="2 3">KC615</strain>
    </source>
</reference>
<evidence type="ECO:0000313" key="2">
    <source>
        <dbReference type="EMBL" id="MXQ54535.1"/>
    </source>
</evidence>
<keyword evidence="3" id="KW-1185">Reference proteome</keyword>
<evidence type="ECO:0000256" key="1">
    <source>
        <dbReference type="SAM" id="Phobius"/>
    </source>
</evidence>
<dbReference type="Proteomes" id="UP000430692">
    <property type="component" value="Unassembled WGS sequence"/>
</dbReference>
<dbReference type="AlphaFoldDB" id="A0A6I4VWX2"/>
<dbReference type="NCBIfam" id="TIGR02893">
    <property type="entry name" value="spore_yabQ"/>
    <property type="match status" value="1"/>
</dbReference>
<keyword evidence="1" id="KW-0812">Transmembrane</keyword>
<sequence>MTLGTQWMTLSLMFASGALLGVFLDVYRVLTRRFTLRGWPISMIDLLFWVSSACFVFAVLLWSNWGEMRFYIMLAIIAGILFYLRLLTKPVSHVLTKLLQFVEWLITKLIRIVEVVICRPIVRLCSLLWRITRAILLFIWKIITKPLLWLLSPLITFCRPYTTKLKNWWASRKKGNDDEPE</sequence>